<evidence type="ECO:0000259" key="8">
    <source>
        <dbReference type="PROSITE" id="PS50850"/>
    </source>
</evidence>
<evidence type="ECO:0000256" key="2">
    <source>
        <dbReference type="ARBA" id="ARBA00022448"/>
    </source>
</evidence>
<evidence type="ECO:0000313" key="10">
    <source>
        <dbReference type="Proteomes" id="UP000054893"/>
    </source>
</evidence>
<evidence type="ECO:0000256" key="3">
    <source>
        <dbReference type="ARBA" id="ARBA00022475"/>
    </source>
</evidence>
<feature type="transmembrane region" description="Helical" evidence="7">
    <location>
        <begin position="337"/>
        <end position="357"/>
    </location>
</feature>
<feature type="transmembrane region" description="Helical" evidence="7">
    <location>
        <begin position="312"/>
        <end position="331"/>
    </location>
</feature>
<keyword evidence="6 7" id="KW-0472">Membrane</keyword>
<name>A0A158HP87_CABSO</name>
<dbReference type="AlphaFoldDB" id="A0A158HP87"/>
<feature type="transmembrane region" description="Helical" evidence="7">
    <location>
        <begin position="192"/>
        <end position="211"/>
    </location>
</feature>
<dbReference type="InterPro" id="IPR005828">
    <property type="entry name" value="MFS_sugar_transport-like"/>
</dbReference>
<dbReference type="Proteomes" id="UP000054893">
    <property type="component" value="Unassembled WGS sequence"/>
</dbReference>
<dbReference type="OrthoDB" id="6766492at2"/>
<evidence type="ECO:0000256" key="1">
    <source>
        <dbReference type="ARBA" id="ARBA00004651"/>
    </source>
</evidence>
<evidence type="ECO:0000256" key="4">
    <source>
        <dbReference type="ARBA" id="ARBA00022692"/>
    </source>
</evidence>
<gene>
    <name evidence="9" type="ORF">AWB64_04874</name>
</gene>
<feature type="transmembrane region" description="Helical" evidence="7">
    <location>
        <begin position="158"/>
        <end position="180"/>
    </location>
</feature>
<dbReference type="PANTHER" id="PTHR43045">
    <property type="entry name" value="SHIKIMATE TRANSPORTER"/>
    <property type="match status" value="1"/>
</dbReference>
<dbReference type="SUPFAM" id="SSF103473">
    <property type="entry name" value="MFS general substrate transporter"/>
    <property type="match status" value="1"/>
</dbReference>
<comment type="subcellular location">
    <subcellularLocation>
        <location evidence="1">Cell membrane</location>
        <topology evidence="1">Multi-pass membrane protein</topology>
    </subcellularLocation>
</comment>
<feature type="transmembrane region" description="Helical" evidence="7">
    <location>
        <begin position="377"/>
        <end position="399"/>
    </location>
</feature>
<evidence type="ECO:0000313" key="9">
    <source>
        <dbReference type="EMBL" id="SAL46224.1"/>
    </source>
</evidence>
<organism evidence="9 10">
    <name type="scientific">Caballeronia sordidicola</name>
    <name type="common">Burkholderia sordidicola</name>
    <dbReference type="NCBI Taxonomy" id="196367"/>
    <lineage>
        <taxon>Bacteria</taxon>
        <taxon>Pseudomonadati</taxon>
        <taxon>Pseudomonadota</taxon>
        <taxon>Betaproteobacteria</taxon>
        <taxon>Burkholderiales</taxon>
        <taxon>Burkholderiaceae</taxon>
        <taxon>Caballeronia</taxon>
    </lineage>
</organism>
<dbReference type="InterPro" id="IPR005829">
    <property type="entry name" value="Sugar_transporter_CS"/>
</dbReference>
<dbReference type="PROSITE" id="PS50850">
    <property type="entry name" value="MFS"/>
    <property type="match status" value="1"/>
</dbReference>
<dbReference type="InterPro" id="IPR036259">
    <property type="entry name" value="MFS_trans_sf"/>
</dbReference>
<dbReference type="GO" id="GO:0022857">
    <property type="term" value="F:transmembrane transporter activity"/>
    <property type="evidence" value="ECO:0007669"/>
    <property type="project" value="InterPro"/>
</dbReference>
<dbReference type="Pfam" id="PF07690">
    <property type="entry name" value="MFS_1"/>
    <property type="match status" value="1"/>
</dbReference>
<proteinExistence type="predicted"/>
<keyword evidence="2" id="KW-0813">Transport</keyword>
<keyword evidence="3" id="KW-1003">Cell membrane</keyword>
<dbReference type="EMBL" id="FCOC02000019">
    <property type="protein sequence ID" value="SAL46224.1"/>
    <property type="molecule type" value="Genomic_DNA"/>
</dbReference>
<feature type="transmembrane region" description="Helical" evidence="7">
    <location>
        <begin position="280"/>
        <end position="300"/>
    </location>
</feature>
<protein>
    <submittedName>
        <fullName evidence="9">MFS transporter</fullName>
    </submittedName>
</protein>
<accession>A0A158HP87</accession>
<evidence type="ECO:0000256" key="6">
    <source>
        <dbReference type="ARBA" id="ARBA00023136"/>
    </source>
</evidence>
<feature type="transmembrane region" description="Helical" evidence="7">
    <location>
        <begin position="93"/>
        <end position="111"/>
    </location>
</feature>
<reference evidence="9 10" key="1">
    <citation type="submission" date="2016-01" db="EMBL/GenBank/DDBJ databases">
        <authorList>
            <person name="Oliw E.H."/>
        </authorList>
    </citation>
    <scope>NUCLEOTIDE SEQUENCE [LARGE SCALE GENOMIC DNA]</scope>
    <source>
        <strain evidence="9">LMG 22029</strain>
    </source>
</reference>
<feature type="transmembrane region" description="Helical" evidence="7">
    <location>
        <begin position="49"/>
        <end position="72"/>
    </location>
</feature>
<evidence type="ECO:0000256" key="5">
    <source>
        <dbReference type="ARBA" id="ARBA00022989"/>
    </source>
</evidence>
<dbReference type="RefSeq" id="WP_063493274.1">
    <property type="nucleotide sequence ID" value="NZ_FCOC02000019.1"/>
</dbReference>
<feature type="transmembrane region" description="Helical" evidence="7">
    <location>
        <begin position="405"/>
        <end position="423"/>
    </location>
</feature>
<evidence type="ECO:0000256" key="7">
    <source>
        <dbReference type="SAM" id="Phobius"/>
    </source>
</evidence>
<feature type="domain" description="Major facilitator superfamily (MFS) profile" evidence="8">
    <location>
        <begin position="20"/>
        <end position="427"/>
    </location>
</feature>
<dbReference type="InterPro" id="IPR011701">
    <property type="entry name" value="MFS"/>
</dbReference>
<sequence length="435" mass="46459">MFQPGTAASGKPESTSLKRVVFASFAGSTIEWYDFTVFSASSALVFNRLFFTSFSPTVGLLLALLTYAIGYLARPLGGVIFGHFGDRLGRKPVLIITFMMMGGATIIMGLLPTFEQVGVAAPIVLTILRITQGIALGGEYGGAALLVSETCPADKRGLYSSSTLVGLAAGTMLGTIVFGLFRTMPQDEFFSWGWRMPFLLSIVLVVIGLWIRMRIDETPEFLKVEKSHKVSKLPIAEVLKHDLKRVLLVCAARSGETMQFNIVAVFGLRYVTHNLGVPPSVYLSAMSLSSFLSIFIMPLSGALSDRIGRKPVGLLAGIASLVFGAAYLPLVTTGSTLLISLAVILMLAISAGIGNALPSAYFPELFKPEVRYTAVSLGYQLGTVAGGLTPAISTLLYLHFGIDAIAAYLAVAGLLVIMAFFLLPETLPRGSRSGF</sequence>
<dbReference type="PANTHER" id="PTHR43045:SF1">
    <property type="entry name" value="SHIKIMATE TRANSPORTER"/>
    <property type="match status" value="1"/>
</dbReference>
<dbReference type="GO" id="GO:0005886">
    <property type="term" value="C:plasma membrane"/>
    <property type="evidence" value="ECO:0007669"/>
    <property type="project" value="UniProtKB-SubCell"/>
</dbReference>
<dbReference type="Gene3D" id="1.20.1250.20">
    <property type="entry name" value="MFS general substrate transporter like domains"/>
    <property type="match status" value="2"/>
</dbReference>
<keyword evidence="4 7" id="KW-0812">Transmembrane</keyword>
<dbReference type="Pfam" id="PF00083">
    <property type="entry name" value="Sugar_tr"/>
    <property type="match status" value="1"/>
</dbReference>
<dbReference type="CDD" id="cd17369">
    <property type="entry name" value="MFS_ShiA_like"/>
    <property type="match status" value="1"/>
</dbReference>
<dbReference type="PROSITE" id="PS00216">
    <property type="entry name" value="SUGAR_TRANSPORT_1"/>
    <property type="match status" value="1"/>
</dbReference>
<dbReference type="InterPro" id="IPR020846">
    <property type="entry name" value="MFS_dom"/>
</dbReference>
<keyword evidence="5 7" id="KW-1133">Transmembrane helix</keyword>
<feature type="transmembrane region" description="Helical" evidence="7">
    <location>
        <begin position="123"/>
        <end position="146"/>
    </location>
</feature>